<dbReference type="InterPro" id="IPR048020">
    <property type="entry name" value="Transpos_IS3"/>
</dbReference>
<dbReference type="InterPro" id="IPR001584">
    <property type="entry name" value="Integrase_cat-core"/>
</dbReference>
<sequence>MIEKENARLSIREQCDLLGIYRSNYYYDHKPIVSLEDKKMMDAIDVIYTKRPFYGVRKITKQLQKDGEIVNHKRIHRLMRILGIEAIYPKPNLSKNNFDHPVYPYLLKNRIIAAPNQVWGVDITYIRLQKDWLYLVAIIDWHSRYILSWELSDTMSVGFCCEALKKALLVGLPEIHNSDQGVQFTAEEYLSILKHYPTIGISMDHKGRCFDNIFTERLWRTVKYEEVYLKSYESPREARQSLQNYLHFYNNERLHQSLNYKTPSEIYFGKVN</sequence>
<protein>
    <submittedName>
        <fullName evidence="2">Integrase</fullName>
    </submittedName>
</protein>
<dbReference type="Pfam" id="PF13683">
    <property type="entry name" value="rve_3"/>
    <property type="match status" value="1"/>
</dbReference>
<evidence type="ECO:0000313" key="2">
    <source>
        <dbReference type="EMBL" id="OGK54284.1"/>
    </source>
</evidence>
<comment type="caution">
    <text evidence="2">The sequence shown here is derived from an EMBL/GenBank/DDBJ whole genome shotgun (WGS) entry which is preliminary data.</text>
</comment>
<dbReference type="Proteomes" id="UP000178486">
    <property type="component" value="Unassembled WGS sequence"/>
</dbReference>
<accession>A0A1F7JFA0</accession>
<dbReference type="GO" id="GO:0015074">
    <property type="term" value="P:DNA integration"/>
    <property type="evidence" value="ECO:0007669"/>
    <property type="project" value="InterPro"/>
</dbReference>
<dbReference type="Gene3D" id="3.30.420.10">
    <property type="entry name" value="Ribonuclease H-like superfamily/Ribonuclease H"/>
    <property type="match status" value="1"/>
</dbReference>
<dbReference type="InterPro" id="IPR036397">
    <property type="entry name" value="RNaseH_sf"/>
</dbReference>
<dbReference type="GO" id="GO:0003676">
    <property type="term" value="F:nucleic acid binding"/>
    <property type="evidence" value="ECO:0007669"/>
    <property type="project" value="InterPro"/>
</dbReference>
<dbReference type="NCBIfam" id="NF033516">
    <property type="entry name" value="transpos_IS3"/>
    <property type="match status" value="1"/>
</dbReference>
<dbReference type="PROSITE" id="PS50994">
    <property type="entry name" value="INTEGRASE"/>
    <property type="match status" value="1"/>
</dbReference>
<organism evidence="2 3">
    <name type="scientific">Candidatus Roizmanbacteria bacterium RIFCSPLOWO2_01_FULL_45_11</name>
    <dbReference type="NCBI Taxonomy" id="1802070"/>
    <lineage>
        <taxon>Bacteria</taxon>
        <taxon>Candidatus Roizmaniibacteriota</taxon>
    </lineage>
</organism>
<name>A0A1F7JFA0_9BACT</name>
<evidence type="ECO:0000259" key="1">
    <source>
        <dbReference type="PROSITE" id="PS50994"/>
    </source>
</evidence>
<dbReference type="PANTHER" id="PTHR46889:SF4">
    <property type="entry name" value="TRANSPOSASE INSO FOR INSERTION SEQUENCE ELEMENT IS911B-RELATED"/>
    <property type="match status" value="1"/>
</dbReference>
<gene>
    <name evidence="2" type="ORF">A3B56_01660</name>
</gene>
<dbReference type="InterPro" id="IPR025948">
    <property type="entry name" value="HTH-like_dom"/>
</dbReference>
<evidence type="ECO:0000313" key="3">
    <source>
        <dbReference type="Proteomes" id="UP000178486"/>
    </source>
</evidence>
<dbReference type="Pfam" id="PF13276">
    <property type="entry name" value="HTH_21"/>
    <property type="match status" value="1"/>
</dbReference>
<dbReference type="AlphaFoldDB" id="A0A1F7JFA0"/>
<dbReference type="PANTHER" id="PTHR46889">
    <property type="entry name" value="TRANSPOSASE INSF FOR INSERTION SEQUENCE IS3B-RELATED"/>
    <property type="match status" value="1"/>
</dbReference>
<dbReference type="EMBL" id="MGAU01000034">
    <property type="protein sequence ID" value="OGK54284.1"/>
    <property type="molecule type" value="Genomic_DNA"/>
</dbReference>
<feature type="domain" description="Integrase catalytic" evidence="1">
    <location>
        <begin position="111"/>
        <end position="271"/>
    </location>
</feature>
<reference evidence="2 3" key="1">
    <citation type="journal article" date="2016" name="Nat. Commun.">
        <title>Thousands of microbial genomes shed light on interconnected biogeochemical processes in an aquifer system.</title>
        <authorList>
            <person name="Anantharaman K."/>
            <person name="Brown C.T."/>
            <person name="Hug L.A."/>
            <person name="Sharon I."/>
            <person name="Castelle C.J."/>
            <person name="Probst A.J."/>
            <person name="Thomas B.C."/>
            <person name="Singh A."/>
            <person name="Wilkins M.J."/>
            <person name="Karaoz U."/>
            <person name="Brodie E.L."/>
            <person name="Williams K.H."/>
            <person name="Hubbard S.S."/>
            <person name="Banfield J.F."/>
        </authorList>
    </citation>
    <scope>NUCLEOTIDE SEQUENCE [LARGE SCALE GENOMIC DNA]</scope>
</reference>
<dbReference type="Pfam" id="PF00665">
    <property type="entry name" value="rve"/>
    <property type="match status" value="1"/>
</dbReference>
<dbReference type="InterPro" id="IPR012337">
    <property type="entry name" value="RNaseH-like_sf"/>
</dbReference>
<dbReference type="InterPro" id="IPR050900">
    <property type="entry name" value="Transposase_IS3/IS150/IS904"/>
</dbReference>
<dbReference type="SUPFAM" id="SSF53098">
    <property type="entry name" value="Ribonuclease H-like"/>
    <property type="match status" value="1"/>
</dbReference>
<proteinExistence type="predicted"/>